<accession>A0A6L2LEY1</accession>
<feature type="region of interest" description="Disordered" evidence="1">
    <location>
        <begin position="995"/>
        <end position="1017"/>
    </location>
</feature>
<dbReference type="CDD" id="cd09272">
    <property type="entry name" value="RNase_HI_RT_Ty1"/>
    <property type="match status" value="1"/>
</dbReference>
<proteinExistence type="predicted"/>
<feature type="region of interest" description="Disordered" evidence="1">
    <location>
        <begin position="1124"/>
        <end position="1159"/>
    </location>
</feature>
<dbReference type="AlphaFoldDB" id="A0A6L2LEY1"/>
<reference evidence="3" key="1">
    <citation type="journal article" date="2019" name="Sci. Rep.">
        <title>Draft genome of Tanacetum cinerariifolium, the natural source of mosquito coil.</title>
        <authorList>
            <person name="Yamashiro T."/>
            <person name="Shiraishi A."/>
            <person name="Satake H."/>
            <person name="Nakayama K."/>
        </authorList>
    </citation>
    <scope>NUCLEOTIDE SEQUENCE</scope>
</reference>
<feature type="compositionally biased region" description="Low complexity" evidence="1">
    <location>
        <begin position="1001"/>
        <end position="1013"/>
    </location>
</feature>
<dbReference type="InterPro" id="IPR013103">
    <property type="entry name" value="RVT_2"/>
</dbReference>
<dbReference type="EMBL" id="BKCJ010004324">
    <property type="protein sequence ID" value="GEU60371.1"/>
    <property type="molecule type" value="Genomic_DNA"/>
</dbReference>
<evidence type="ECO:0000313" key="3">
    <source>
        <dbReference type="EMBL" id="GEU60371.1"/>
    </source>
</evidence>
<name>A0A6L2LEY1_TANCI</name>
<protein>
    <submittedName>
        <fullName evidence="3">Putative ribonuclease H-like domain-containing protein</fullName>
    </submittedName>
</protein>
<evidence type="ECO:0000256" key="1">
    <source>
        <dbReference type="SAM" id="MobiDB-lite"/>
    </source>
</evidence>
<comment type="caution">
    <text evidence="3">The sequence shown here is derived from an EMBL/GenBank/DDBJ whole genome shotgun (WGS) entry which is preliminary data.</text>
</comment>
<gene>
    <name evidence="3" type="ORF">Tci_032349</name>
</gene>
<dbReference type="PANTHER" id="PTHR11439">
    <property type="entry name" value="GAG-POL-RELATED RETROTRANSPOSON"/>
    <property type="match status" value="1"/>
</dbReference>
<sequence length="1159" mass="132306">MESLSAQMVVVVKHLVLNLGELELWKMRIKQYFLMTYYALWEVIVNGNSPSSKRTIDAFVSSNSSSSTNLSHGSNSVNIDSLSHSVVYSFFANQSNSLQLDNKDLQQIDADDLEEMDLKWQMAMLTMRAKIFLKKTGRKWKQQMQKIWWLKMELRMTGVTRLKMDLQTLHLWPIHLQVSQVLQAQILSEDENETETKSKQRKPSFAKVEFVKPNEKVKSSREFVKQEEHNRQAKHLRKNCQSPREIDGGYVAFGGDPKGGKITSKGKISTCKLDFKDVYFVKELKFKLFSVSQMRDKKNSVLFKDTECVNLSLDFKLTDENHVLLKVPRKDNMYSVDLKNVVPQGGNQSNGSASKARVETVPDKDYILLPLLTQDLLFSFSSKDSPADGFKPSGGRKRRIPTTNAVGIKDNVVNKNIFYGCADDPNMHNLEEIVYSDNDRDVGAKADMTNFDTNIHVSPIPTTRNHKDHPVERIIGDIHSAPQTKRMTKSQVWTLVDLPYDKRSIGTKWIYINKKDERVARVDVIRLFLAYASFKGFVVHQMDVKSTFLYGKIEKEVYVCQPPGFEDLEFPNRVYKVEKALYGLHQTPRTCQDKYVDEILKKFGFSTMKTASTPIETSKPLMKEENAKDVDVYLYRSMIGSLMYLTSSRPDIMFTICACYPKDSPFDLEAYTDSDYACASLDRKSTTGVCQFLWSRLISWQCKKQTVVVNSTTEAKYVAASNCYGQVLWIQNDMLDYGYNFMNTKIFIDNESTICIVKNQVFHLKTKNIKIRHHFIRDSYMKRLIQIIKIHTDDNVADLLTKAFDVSRFQYLIASVKDGIEVNAGNSSVNTAYTYYCQLKFNAARHRLTTVVDVNAVEGGGPRRQDTIGDTIAQTRSENVSKQSNDPHLSRVNTLGSEEDRLKLNELMELCTKLYDRVLNLETTKTTQAKEISTLKKRVKRLEKKKKSRTKFGIGGDITTTGIKETVNTAALITTADVTPNELTMDQALVEMKKSKPKGATTTTTVTIPTTDSTRPKARGVVMQELSETLTTITIPISSKIQDKGEDADYELAARLQEEEQGELTIEEKSRLSLELMDKRKKYVAKLKAEEKRKKLLTKAQKRNQICVYLKNMVGFTHMVKDKAVRTQESSSKRARDVLEQESSKKQKIEDDKESEGLK</sequence>
<dbReference type="InterPro" id="IPR038077">
    <property type="entry name" value="Troponin_sf"/>
</dbReference>
<evidence type="ECO:0000259" key="2">
    <source>
        <dbReference type="Pfam" id="PF07727"/>
    </source>
</evidence>
<dbReference type="PANTHER" id="PTHR11439:SF495">
    <property type="entry name" value="REVERSE TRANSCRIPTASE, RNA-DEPENDENT DNA POLYMERASE-RELATED"/>
    <property type="match status" value="1"/>
</dbReference>
<dbReference type="Pfam" id="PF07727">
    <property type="entry name" value="RVT_2"/>
    <property type="match status" value="1"/>
</dbReference>
<feature type="domain" description="Reverse transcriptase Ty1/copia-type" evidence="2">
    <location>
        <begin position="519"/>
        <end position="610"/>
    </location>
</feature>
<dbReference type="SUPFAM" id="SSF90250">
    <property type="entry name" value="Troponin coil-coiled subunits"/>
    <property type="match status" value="1"/>
</dbReference>
<organism evidence="3">
    <name type="scientific">Tanacetum cinerariifolium</name>
    <name type="common">Dalmatian daisy</name>
    <name type="synonym">Chrysanthemum cinerariifolium</name>
    <dbReference type="NCBI Taxonomy" id="118510"/>
    <lineage>
        <taxon>Eukaryota</taxon>
        <taxon>Viridiplantae</taxon>
        <taxon>Streptophyta</taxon>
        <taxon>Embryophyta</taxon>
        <taxon>Tracheophyta</taxon>
        <taxon>Spermatophyta</taxon>
        <taxon>Magnoliopsida</taxon>
        <taxon>eudicotyledons</taxon>
        <taxon>Gunneridae</taxon>
        <taxon>Pentapetalae</taxon>
        <taxon>asterids</taxon>
        <taxon>campanulids</taxon>
        <taxon>Asterales</taxon>
        <taxon>Asteraceae</taxon>
        <taxon>Asteroideae</taxon>
        <taxon>Anthemideae</taxon>
        <taxon>Anthemidinae</taxon>
        <taxon>Tanacetum</taxon>
    </lineage>
</organism>